<evidence type="ECO:0000256" key="4">
    <source>
        <dbReference type="ARBA" id="ARBA00022968"/>
    </source>
</evidence>
<evidence type="ECO:0000256" key="5">
    <source>
        <dbReference type="ARBA" id="ARBA00022989"/>
    </source>
</evidence>
<accession>A0A8J1UZP4</accession>
<name>A0A8J1UZP4_OWEFU</name>
<keyword evidence="5" id="KW-1133">Transmembrane helix</keyword>
<keyword evidence="3" id="KW-0812">Transmembrane</keyword>
<dbReference type="GO" id="GO:0006883">
    <property type="term" value="P:intracellular sodium ion homeostasis"/>
    <property type="evidence" value="ECO:0007669"/>
    <property type="project" value="TreeGrafter"/>
</dbReference>
<protein>
    <submittedName>
        <fullName evidence="7">Uncharacterized protein</fullName>
    </submittedName>
</protein>
<dbReference type="GO" id="GO:0005890">
    <property type="term" value="C:sodium:potassium-exchanging ATPase complex"/>
    <property type="evidence" value="ECO:0007669"/>
    <property type="project" value="InterPro"/>
</dbReference>
<keyword evidence="6" id="KW-0472">Membrane</keyword>
<dbReference type="Proteomes" id="UP000749559">
    <property type="component" value="Unassembled WGS sequence"/>
</dbReference>
<keyword evidence="8" id="KW-1185">Reference proteome</keyword>
<keyword evidence="4" id="KW-0735">Signal-anchor</keyword>
<dbReference type="InterPro" id="IPR038702">
    <property type="entry name" value="Na/K_ATPase_sub_beta_sf"/>
</dbReference>
<dbReference type="GO" id="GO:0001671">
    <property type="term" value="F:ATPase activator activity"/>
    <property type="evidence" value="ECO:0007669"/>
    <property type="project" value="TreeGrafter"/>
</dbReference>
<dbReference type="Gene3D" id="2.60.40.1660">
    <property type="entry name" value="Na, k-atpase alpha subunit"/>
    <property type="match status" value="1"/>
</dbReference>
<dbReference type="GO" id="GO:0030007">
    <property type="term" value="P:intracellular potassium ion homeostasis"/>
    <property type="evidence" value="ECO:0007669"/>
    <property type="project" value="TreeGrafter"/>
</dbReference>
<evidence type="ECO:0000256" key="2">
    <source>
        <dbReference type="ARBA" id="ARBA00005876"/>
    </source>
</evidence>
<evidence type="ECO:0000256" key="6">
    <source>
        <dbReference type="ARBA" id="ARBA00023136"/>
    </source>
</evidence>
<dbReference type="InterPro" id="IPR000402">
    <property type="entry name" value="Na/K_ATPase_sub_beta"/>
</dbReference>
<comment type="similarity">
    <text evidence="2">Belongs to the X(+)/potassium ATPases subunit beta family.</text>
</comment>
<dbReference type="PANTHER" id="PTHR11523">
    <property type="entry name" value="SODIUM/POTASSIUM-DEPENDENT ATPASE BETA SUBUNIT"/>
    <property type="match status" value="1"/>
</dbReference>
<evidence type="ECO:0000256" key="1">
    <source>
        <dbReference type="ARBA" id="ARBA00004606"/>
    </source>
</evidence>
<dbReference type="PANTHER" id="PTHR11523:SF28">
    <property type="entry name" value="NA_K-ATPASE BETA SUBUNIT ISOFORM 4-RELATED"/>
    <property type="match status" value="1"/>
</dbReference>
<comment type="subcellular location">
    <subcellularLocation>
        <location evidence="1">Membrane</location>
        <topology evidence="1">Single-pass type II membrane protein</topology>
    </subcellularLocation>
</comment>
<reference evidence="7" key="1">
    <citation type="submission" date="2022-03" db="EMBL/GenBank/DDBJ databases">
        <authorList>
            <person name="Martin C."/>
        </authorList>
    </citation>
    <scope>NUCLEOTIDE SEQUENCE</scope>
</reference>
<dbReference type="GO" id="GO:0036376">
    <property type="term" value="P:sodium ion export across plasma membrane"/>
    <property type="evidence" value="ECO:0007669"/>
    <property type="project" value="TreeGrafter"/>
</dbReference>
<comment type="caution">
    <text evidence="7">The sequence shown here is derived from an EMBL/GenBank/DDBJ whole genome shotgun (WGS) entry which is preliminary data.</text>
</comment>
<dbReference type="EMBL" id="CAIIXF020000004">
    <property type="protein sequence ID" value="CAH1781969.1"/>
    <property type="molecule type" value="Genomic_DNA"/>
</dbReference>
<dbReference type="AlphaFoldDB" id="A0A8J1UZP4"/>
<organism evidence="7 8">
    <name type="scientific">Owenia fusiformis</name>
    <name type="common">Polychaete worm</name>
    <dbReference type="NCBI Taxonomy" id="6347"/>
    <lineage>
        <taxon>Eukaryota</taxon>
        <taxon>Metazoa</taxon>
        <taxon>Spiralia</taxon>
        <taxon>Lophotrochozoa</taxon>
        <taxon>Annelida</taxon>
        <taxon>Polychaeta</taxon>
        <taxon>Sedentaria</taxon>
        <taxon>Canalipalpata</taxon>
        <taxon>Sabellida</taxon>
        <taxon>Oweniida</taxon>
        <taxon>Oweniidae</taxon>
        <taxon>Owenia</taxon>
    </lineage>
</organism>
<evidence type="ECO:0000313" key="7">
    <source>
        <dbReference type="EMBL" id="CAH1781969.1"/>
    </source>
</evidence>
<gene>
    <name evidence="7" type="ORF">OFUS_LOCUS8465</name>
</gene>
<proteinExistence type="inferred from homology"/>
<sequence>MGVRPLIDHKATLIDFDHEKQSSYQIHINHLQAFLEQYNPPPSNAEVCVSGPPSDPKKVCKFDIADLGTNCTWANKFGYADGQPCVLLKLNRIFDWVPESYANANDTGNPDAYESNSVLVTCNGEHPADIDNMGPVEFFPPAGFSFNYFPYKNQVGYRQPIVMAQFTGITRGIVVQIRCRAWADNILYHKNDKMGSVHFELRVD</sequence>
<dbReference type="Pfam" id="PF00287">
    <property type="entry name" value="Na_K-ATPase"/>
    <property type="match status" value="1"/>
</dbReference>
<evidence type="ECO:0000313" key="8">
    <source>
        <dbReference type="Proteomes" id="UP000749559"/>
    </source>
</evidence>
<evidence type="ECO:0000256" key="3">
    <source>
        <dbReference type="ARBA" id="ARBA00022692"/>
    </source>
</evidence>
<dbReference type="GO" id="GO:1990573">
    <property type="term" value="P:potassium ion import across plasma membrane"/>
    <property type="evidence" value="ECO:0007669"/>
    <property type="project" value="TreeGrafter"/>
</dbReference>